<evidence type="ECO:0000256" key="1">
    <source>
        <dbReference type="SAM" id="MobiDB-lite"/>
    </source>
</evidence>
<gene>
    <name evidence="2" type="ORF">E2562_007304</name>
</gene>
<dbReference type="Proteomes" id="UP000479710">
    <property type="component" value="Unassembled WGS sequence"/>
</dbReference>
<dbReference type="EMBL" id="SPHZ02000007">
    <property type="protein sequence ID" value="KAF0905501.1"/>
    <property type="molecule type" value="Genomic_DNA"/>
</dbReference>
<organism evidence="2 3">
    <name type="scientific">Oryza meyeriana var. granulata</name>
    <dbReference type="NCBI Taxonomy" id="110450"/>
    <lineage>
        <taxon>Eukaryota</taxon>
        <taxon>Viridiplantae</taxon>
        <taxon>Streptophyta</taxon>
        <taxon>Embryophyta</taxon>
        <taxon>Tracheophyta</taxon>
        <taxon>Spermatophyta</taxon>
        <taxon>Magnoliopsida</taxon>
        <taxon>Liliopsida</taxon>
        <taxon>Poales</taxon>
        <taxon>Poaceae</taxon>
        <taxon>BOP clade</taxon>
        <taxon>Oryzoideae</taxon>
        <taxon>Oryzeae</taxon>
        <taxon>Oryzinae</taxon>
        <taxon>Oryza</taxon>
        <taxon>Oryza meyeriana</taxon>
    </lineage>
</organism>
<protein>
    <submittedName>
        <fullName evidence="2">Uncharacterized protein</fullName>
    </submittedName>
</protein>
<proteinExistence type="predicted"/>
<comment type="caution">
    <text evidence="2">The sequence shown here is derived from an EMBL/GenBank/DDBJ whole genome shotgun (WGS) entry which is preliminary data.</text>
</comment>
<feature type="region of interest" description="Disordered" evidence="1">
    <location>
        <begin position="26"/>
        <end position="68"/>
    </location>
</feature>
<feature type="compositionally biased region" description="Low complexity" evidence="1">
    <location>
        <begin position="26"/>
        <end position="37"/>
    </location>
</feature>
<sequence length="68" mass="7120">MLGILVIIGLAVAIYTGAPLLPQPWSRRPSLSSMPPRQGVPLSSPSHVGYADSRPSCRTPPFAAVPLA</sequence>
<evidence type="ECO:0000313" key="2">
    <source>
        <dbReference type="EMBL" id="KAF0905501.1"/>
    </source>
</evidence>
<accession>A0A6G1CZD2</accession>
<keyword evidence="3" id="KW-1185">Reference proteome</keyword>
<evidence type="ECO:0000313" key="3">
    <source>
        <dbReference type="Proteomes" id="UP000479710"/>
    </source>
</evidence>
<dbReference type="AlphaFoldDB" id="A0A6G1CZD2"/>
<name>A0A6G1CZD2_9ORYZ</name>
<reference evidence="2 3" key="1">
    <citation type="submission" date="2019-11" db="EMBL/GenBank/DDBJ databases">
        <title>Whole genome sequence of Oryza granulata.</title>
        <authorList>
            <person name="Li W."/>
        </authorList>
    </citation>
    <scope>NUCLEOTIDE SEQUENCE [LARGE SCALE GENOMIC DNA]</scope>
    <source>
        <strain evidence="3">cv. Menghai</strain>
        <tissue evidence="2">Leaf</tissue>
    </source>
</reference>